<dbReference type="PANTHER" id="PTHR40060">
    <property type="entry name" value="UPF0316 PROTEIN YEBE"/>
    <property type="match status" value="1"/>
</dbReference>
<evidence type="ECO:0000256" key="5">
    <source>
        <dbReference type="SAM" id="Phobius"/>
    </source>
</evidence>
<evidence type="ECO:0000256" key="1">
    <source>
        <dbReference type="ARBA" id="ARBA00022475"/>
    </source>
</evidence>
<name>A0AAU0UU11_9FIRM</name>
<keyword evidence="3 5" id="KW-1133">Transmembrane helix</keyword>
<keyword evidence="8" id="KW-1185">Reference proteome</keyword>
<proteinExistence type="predicted"/>
<sequence length="174" mass="18966">MNLFGELLLVVLVMIVSNTIGTLKTIFTAKKYFRPVYIIVFVDAIIFATVITKVTSGGEYLYILAFAVGKMLGVFLGGAIEGKIAIGLIEADIMVSDKDRMITISDRLREAGFSVNTMVTYGIHGNKRYVIEVTAKRKDIGNIKVVLESVDCKNPTMTIKEVSNVSGKVCSSEG</sequence>
<dbReference type="InterPro" id="IPR022930">
    <property type="entry name" value="UPF0316"/>
</dbReference>
<dbReference type="RefSeq" id="WP_366922775.1">
    <property type="nucleotide sequence ID" value="NZ_CP121694.1"/>
</dbReference>
<dbReference type="EMBL" id="CP121694">
    <property type="protein sequence ID" value="WRO23389.1"/>
    <property type="molecule type" value="Genomic_DNA"/>
</dbReference>
<keyword evidence="4 5" id="KW-0472">Membrane</keyword>
<dbReference type="InterPro" id="IPR044035">
    <property type="entry name" value="DUF5698"/>
</dbReference>
<dbReference type="AlphaFoldDB" id="A0AAU0UU11"/>
<evidence type="ECO:0000256" key="2">
    <source>
        <dbReference type="ARBA" id="ARBA00022692"/>
    </source>
</evidence>
<feature type="transmembrane region" description="Helical" evidence="5">
    <location>
        <begin position="35"/>
        <end position="54"/>
    </location>
</feature>
<evidence type="ECO:0000256" key="3">
    <source>
        <dbReference type="ARBA" id="ARBA00022989"/>
    </source>
</evidence>
<evidence type="ECO:0000256" key="4">
    <source>
        <dbReference type="ARBA" id="ARBA00023136"/>
    </source>
</evidence>
<evidence type="ECO:0000313" key="8">
    <source>
        <dbReference type="Proteomes" id="UP001329915"/>
    </source>
</evidence>
<dbReference type="PANTHER" id="PTHR40060:SF1">
    <property type="entry name" value="UPF0316 PROTEIN YEBE"/>
    <property type="match status" value="1"/>
</dbReference>
<dbReference type="Proteomes" id="UP001329915">
    <property type="component" value="Chromosome"/>
</dbReference>
<gene>
    <name evidence="7" type="ORF">MFMK1_003248</name>
</gene>
<dbReference type="Pfam" id="PF18955">
    <property type="entry name" value="DUF5698"/>
    <property type="match status" value="1"/>
</dbReference>
<reference evidence="7 8" key="1">
    <citation type="submission" date="2023-04" db="EMBL/GenBank/DDBJ databases">
        <authorList>
            <person name="Hsu D."/>
        </authorList>
    </citation>
    <scope>NUCLEOTIDE SEQUENCE [LARGE SCALE GENOMIC DNA]</scope>
    <source>
        <strain evidence="7 8">MK1</strain>
    </source>
</reference>
<evidence type="ECO:0000259" key="6">
    <source>
        <dbReference type="Pfam" id="PF18955"/>
    </source>
</evidence>
<organism evidence="7 8">
    <name type="scientific">Metallumcola ferriviriculae</name>
    <dbReference type="NCBI Taxonomy" id="3039180"/>
    <lineage>
        <taxon>Bacteria</taxon>
        <taxon>Bacillati</taxon>
        <taxon>Bacillota</taxon>
        <taxon>Clostridia</taxon>
        <taxon>Neomoorellales</taxon>
        <taxon>Desulfitibacteraceae</taxon>
        <taxon>Metallumcola</taxon>
    </lineage>
</organism>
<keyword evidence="1" id="KW-1003">Cell membrane</keyword>
<feature type="domain" description="DUF5698" evidence="6">
    <location>
        <begin position="22"/>
        <end position="77"/>
    </location>
</feature>
<keyword evidence="2 5" id="KW-0812">Transmembrane</keyword>
<feature type="transmembrane region" description="Helical" evidence="5">
    <location>
        <begin position="60"/>
        <end position="80"/>
    </location>
</feature>
<evidence type="ECO:0000313" key="7">
    <source>
        <dbReference type="EMBL" id="WRO23389.1"/>
    </source>
</evidence>
<accession>A0AAU0UU11</accession>
<dbReference type="KEGG" id="dbc:MFMK1_003248"/>
<feature type="transmembrane region" description="Helical" evidence="5">
    <location>
        <begin position="6"/>
        <end position="23"/>
    </location>
</feature>
<protein>
    <submittedName>
        <fullName evidence="7">DUF5698 domain-containing protein</fullName>
    </submittedName>
</protein>